<keyword evidence="2" id="KW-1185">Reference proteome</keyword>
<name>A0ACB8CGF4_DERSI</name>
<protein>
    <submittedName>
        <fullName evidence="1">Uncharacterized protein</fullName>
    </submittedName>
</protein>
<reference evidence="1" key="1">
    <citation type="submission" date="2020-05" db="EMBL/GenBank/DDBJ databases">
        <title>Large-scale comparative analyses of tick genomes elucidate their genetic diversity and vector capacities.</title>
        <authorList>
            <person name="Jia N."/>
            <person name="Wang J."/>
            <person name="Shi W."/>
            <person name="Du L."/>
            <person name="Sun Y."/>
            <person name="Zhan W."/>
            <person name="Jiang J."/>
            <person name="Wang Q."/>
            <person name="Zhang B."/>
            <person name="Ji P."/>
            <person name="Sakyi L.B."/>
            <person name="Cui X."/>
            <person name="Yuan T."/>
            <person name="Jiang B."/>
            <person name="Yang W."/>
            <person name="Lam T.T.-Y."/>
            <person name="Chang Q."/>
            <person name="Ding S."/>
            <person name="Wang X."/>
            <person name="Zhu J."/>
            <person name="Ruan X."/>
            <person name="Zhao L."/>
            <person name="Wei J."/>
            <person name="Que T."/>
            <person name="Du C."/>
            <person name="Cheng J."/>
            <person name="Dai P."/>
            <person name="Han X."/>
            <person name="Huang E."/>
            <person name="Gao Y."/>
            <person name="Liu J."/>
            <person name="Shao H."/>
            <person name="Ye R."/>
            <person name="Li L."/>
            <person name="Wei W."/>
            <person name="Wang X."/>
            <person name="Wang C."/>
            <person name="Yang T."/>
            <person name="Huo Q."/>
            <person name="Li W."/>
            <person name="Guo W."/>
            <person name="Chen H."/>
            <person name="Zhou L."/>
            <person name="Ni X."/>
            <person name="Tian J."/>
            <person name="Zhou Y."/>
            <person name="Sheng Y."/>
            <person name="Liu T."/>
            <person name="Pan Y."/>
            <person name="Xia L."/>
            <person name="Li J."/>
            <person name="Zhao F."/>
            <person name="Cao W."/>
        </authorList>
    </citation>
    <scope>NUCLEOTIDE SEQUENCE</scope>
    <source>
        <strain evidence="1">Dsil-2018</strain>
    </source>
</reference>
<dbReference type="Proteomes" id="UP000821865">
    <property type="component" value="Chromosome 7"/>
</dbReference>
<evidence type="ECO:0000313" key="2">
    <source>
        <dbReference type="Proteomes" id="UP000821865"/>
    </source>
</evidence>
<accession>A0ACB8CGF4</accession>
<proteinExistence type="predicted"/>
<evidence type="ECO:0000313" key="1">
    <source>
        <dbReference type="EMBL" id="KAH7941748.1"/>
    </source>
</evidence>
<comment type="caution">
    <text evidence="1">The sequence shown here is derived from an EMBL/GenBank/DDBJ whole genome shotgun (WGS) entry which is preliminary data.</text>
</comment>
<sequence length="193" mass="22423">MLHATFKVVAYAEQNGKRAASRNSDVNGKCVRRWCDQKEELAAKNKTRKAFCGKPCKFPTLEKELMKYVMDIAKDGYTLSTKMLRVKALAIARHMNISPMDFKASEGWLWRFMKRQLSIRHRTTLCQRLPRKYDDKVIKFHRFVNALRAEHEYHLDQIGNADQTPVWFYAPQNTTVNQSGAKSVLVRMSSAKH</sequence>
<dbReference type="EMBL" id="CM023476">
    <property type="protein sequence ID" value="KAH7941748.1"/>
    <property type="molecule type" value="Genomic_DNA"/>
</dbReference>
<gene>
    <name evidence="1" type="ORF">HPB49_016929</name>
</gene>
<organism evidence="1 2">
    <name type="scientific">Dermacentor silvarum</name>
    <name type="common">Tick</name>
    <dbReference type="NCBI Taxonomy" id="543639"/>
    <lineage>
        <taxon>Eukaryota</taxon>
        <taxon>Metazoa</taxon>
        <taxon>Ecdysozoa</taxon>
        <taxon>Arthropoda</taxon>
        <taxon>Chelicerata</taxon>
        <taxon>Arachnida</taxon>
        <taxon>Acari</taxon>
        <taxon>Parasitiformes</taxon>
        <taxon>Ixodida</taxon>
        <taxon>Ixodoidea</taxon>
        <taxon>Ixodidae</taxon>
        <taxon>Rhipicephalinae</taxon>
        <taxon>Dermacentor</taxon>
    </lineage>
</organism>